<dbReference type="SUPFAM" id="SSF117916">
    <property type="entry name" value="Fe-S cluster assembly (FSCA) domain-like"/>
    <property type="match status" value="1"/>
</dbReference>
<dbReference type="InterPro" id="IPR001075">
    <property type="entry name" value="NIF_FeS_clus_asmbl_NifU_C"/>
</dbReference>
<evidence type="ECO:0000313" key="4">
    <source>
        <dbReference type="Proteomes" id="UP001599756"/>
    </source>
</evidence>
<evidence type="ECO:0000259" key="2">
    <source>
        <dbReference type="Pfam" id="PF01106"/>
    </source>
</evidence>
<feature type="domain" description="NIF system FeS cluster assembly NifU C-terminal" evidence="2">
    <location>
        <begin position="102"/>
        <end position="167"/>
    </location>
</feature>
<dbReference type="EMBL" id="JBHYTS010000098">
    <property type="protein sequence ID" value="MFE1755592.1"/>
    <property type="molecule type" value="Genomic_DNA"/>
</dbReference>
<dbReference type="Gene3D" id="3.30.300.130">
    <property type="entry name" value="Fe-S cluster assembly (FSCA)"/>
    <property type="match status" value="1"/>
</dbReference>
<dbReference type="Pfam" id="PF01106">
    <property type="entry name" value="NifU"/>
    <property type="match status" value="1"/>
</dbReference>
<gene>
    <name evidence="3" type="ORF">ACFW88_34510</name>
</gene>
<name>A0ABW6HG34_9ACTN</name>
<reference evidence="3 4" key="1">
    <citation type="submission" date="2024-09" db="EMBL/GenBank/DDBJ databases">
        <title>The Natural Products Discovery Center: Release of the First 8490 Sequenced Strains for Exploring Actinobacteria Biosynthetic Diversity.</title>
        <authorList>
            <person name="Kalkreuter E."/>
            <person name="Kautsar S.A."/>
            <person name="Yang D."/>
            <person name="Bader C.D."/>
            <person name="Teijaro C.N."/>
            <person name="Fluegel L."/>
            <person name="Davis C.M."/>
            <person name="Simpson J.R."/>
            <person name="Lauterbach L."/>
            <person name="Steele A.D."/>
            <person name="Gui C."/>
            <person name="Meng S."/>
            <person name="Li G."/>
            <person name="Viehrig K."/>
            <person name="Ye F."/>
            <person name="Su P."/>
            <person name="Kiefer A.F."/>
            <person name="Nichols A."/>
            <person name="Cepeda A.J."/>
            <person name="Yan W."/>
            <person name="Fan B."/>
            <person name="Jiang Y."/>
            <person name="Adhikari A."/>
            <person name="Zheng C.-J."/>
            <person name="Schuster L."/>
            <person name="Cowan T.M."/>
            <person name="Smanski M.J."/>
            <person name="Chevrette M.G."/>
            <person name="De Carvalho L.P.S."/>
            <person name="Shen B."/>
        </authorList>
    </citation>
    <scope>NUCLEOTIDE SEQUENCE [LARGE SCALE GENOMIC DNA]</scope>
    <source>
        <strain evidence="3 4">NPDC059500</strain>
    </source>
</reference>
<comment type="function">
    <text evidence="1">May be involved in the formation or repair of [Fe-S] clusters present in iron-sulfur proteins.</text>
</comment>
<proteinExistence type="predicted"/>
<keyword evidence="4" id="KW-1185">Reference proteome</keyword>
<dbReference type="InterPro" id="IPR034904">
    <property type="entry name" value="FSCA_dom_sf"/>
</dbReference>
<protein>
    <submittedName>
        <fullName evidence="3">NifU family protein</fullName>
    </submittedName>
</protein>
<evidence type="ECO:0000256" key="1">
    <source>
        <dbReference type="ARBA" id="ARBA00049958"/>
    </source>
</evidence>
<sequence length="199" mass="20722">MPDTTTTDMGSGSRLADPDVEARLARVDEVLAGLEDAPGPSVRAALEAVGLLTEVYGEALARVLDRADDELARRLSEDELLGHLLVLHAIHPDSAEHRAARAVERLRPVVRERGGDVEWAGVDGQVARVRVSTGGGCGSGCGSGSGDVTEAVRAAVLAAAPELASVEVLPSPAERRAAPAFVPLETLARRGADRTRGAR</sequence>
<dbReference type="Proteomes" id="UP001599756">
    <property type="component" value="Unassembled WGS sequence"/>
</dbReference>
<evidence type="ECO:0000313" key="3">
    <source>
        <dbReference type="EMBL" id="MFE1755592.1"/>
    </source>
</evidence>
<comment type="caution">
    <text evidence="3">The sequence shown here is derived from an EMBL/GenBank/DDBJ whole genome shotgun (WGS) entry which is preliminary data.</text>
</comment>
<dbReference type="RefSeq" id="WP_381811846.1">
    <property type="nucleotide sequence ID" value="NZ_JBHYTS010000098.1"/>
</dbReference>
<accession>A0ABW6HG34</accession>
<organism evidence="3 4">
    <name type="scientific">Streptomyces anandii</name>
    <dbReference type="NCBI Taxonomy" id="285454"/>
    <lineage>
        <taxon>Bacteria</taxon>
        <taxon>Bacillati</taxon>
        <taxon>Actinomycetota</taxon>
        <taxon>Actinomycetes</taxon>
        <taxon>Kitasatosporales</taxon>
        <taxon>Streptomycetaceae</taxon>
        <taxon>Streptomyces</taxon>
    </lineage>
</organism>